<gene>
    <name evidence="1" type="ORF">R2G56_00130</name>
</gene>
<dbReference type="Proteomes" id="UP001185659">
    <property type="component" value="Unassembled WGS sequence"/>
</dbReference>
<dbReference type="EMBL" id="JAWLIP010000001">
    <property type="protein sequence ID" value="MDV6224683.1"/>
    <property type="molecule type" value="Genomic_DNA"/>
</dbReference>
<sequence length="164" mass="18726">MNEATPRFRKVLTLLGQLNYTWTNTESLLIHLIAGLARVDMETATIIFLTLNTSRARVDLVERLAKTSRTDEAVRRDVLGVTRRMMSEAKLRNKYNHCIYSFDDTGENVSTLLMRISDSGDRLKYGKVDAIDDAEIDNITGSINRLIETNRDIWAIAKRYGFPL</sequence>
<dbReference type="RefSeq" id="WP_113156324.1">
    <property type="nucleotide sequence ID" value="NZ_CP177239.1"/>
</dbReference>
<evidence type="ECO:0000313" key="1">
    <source>
        <dbReference type="EMBL" id="MDV6224683.1"/>
    </source>
</evidence>
<name>A0ABU4AEK3_9HYPH</name>
<comment type="caution">
    <text evidence="1">The sequence shown here is derived from an EMBL/GenBank/DDBJ whole genome shotgun (WGS) entry which is preliminary data.</text>
</comment>
<evidence type="ECO:0000313" key="2">
    <source>
        <dbReference type="Proteomes" id="UP001185659"/>
    </source>
</evidence>
<proteinExistence type="predicted"/>
<keyword evidence="2" id="KW-1185">Reference proteome</keyword>
<organism evidence="1 2">
    <name type="scientific">Nitratireductor aquimarinus</name>
    <dbReference type="NCBI Taxonomy" id="889300"/>
    <lineage>
        <taxon>Bacteria</taxon>
        <taxon>Pseudomonadati</taxon>
        <taxon>Pseudomonadota</taxon>
        <taxon>Alphaproteobacteria</taxon>
        <taxon>Hyphomicrobiales</taxon>
        <taxon>Phyllobacteriaceae</taxon>
        <taxon>Nitratireductor</taxon>
    </lineage>
</organism>
<accession>A0ABU4AEK3</accession>
<reference evidence="1 2" key="1">
    <citation type="submission" date="2023-10" db="EMBL/GenBank/DDBJ databases">
        <authorList>
            <person name="Venkata Ramana C."/>
            <person name="Sasikala C."/>
            <person name="Dhurka M."/>
        </authorList>
    </citation>
    <scope>NUCLEOTIDE SEQUENCE [LARGE SCALE GENOMIC DNA]</scope>
    <source>
        <strain evidence="1 2">KCTC 32151</strain>
    </source>
</reference>
<protein>
    <submittedName>
        <fullName evidence="1">Uncharacterized protein</fullName>
    </submittedName>
</protein>